<dbReference type="RefSeq" id="WP_144036483.1">
    <property type="nucleotide sequence ID" value="NZ_FXAU01000001.1"/>
</dbReference>
<keyword evidence="5" id="KW-1185">Reference proteome</keyword>
<dbReference type="CDD" id="cd14948">
    <property type="entry name" value="BACON"/>
    <property type="match status" value="1"/>
</dbReference>
<reference evidence="4 5" key="1">
    <citation type="submission" date="2017-04" db="EMBL/GenBank/DDBJ databases">
        <authorList>
            <person name="Afonso C.L."/>
            <person name="Miller P.J."/>
            <person name="Scott M.A."/>
            <person name="Spackman E."/>
            <person name="Goraichik I."/>
            <person name="Dimitrov K.M."/>
            <person name="Suarez D.L."/>
            <person name="Swayne D.E."/>
        </authorList>
    </citation>
    <scope>NUCLEOTIDE SEQUENCE [LARGE SCALE GENOMIC DNA]</scope>
    <source>
        <strain evidence="4 5">DSM 22418</strain>
    </source>
</reference>
<evidence type="ECO:0000259" key="2">
    <source>
        <dbReference type="Pfam" id="PF13004"/>
    </source>
</evidence>
<dbReference type="EMBL" id="FXAU01000001">
    <property type="protein sequence ID" value="SMG10082.1"/>
    <property type="molecule type" value="Genomic_DNA"/>
</dbReference>
<dbReference type="STRING" id="561061.SAMN05660862_0504"/>
<evidence type="ECO:0000259" key="3">
    <source>
        <dbReference type="Pfam" id="PF18942"/>
    </source>
</evidence>
<feature type="domain" description="BACON" evidence="2">
    <location>
        <begin position="65"/>
        <end position="118"/>
    </location>
</feature>
<accession>A0A1X7I6Y8</accession>
<sequence>MKKIVLRYKLATLSMLMVVVALFTQCDRKYEMDLSLAVNSNEVHLEAVEGKTKIMVYANGDWQVSLKEDVDWITLDRTSGYGNGDLLFSYTQNFGVSRSVTLLLSKGKEQQEIKIIQKGLDAAFRFSKSKYTITKNAFQINLPIVNDVKSNVKKMKVEYLYDDETSEKWVTNLDFTENSVVFTALENNAGRNRTVRIYLTVIDGFDKEYTVFTDVDQSQLAPTLEQRKAESLLTRSAKLDTVIVKGNVGALFPDFEKHVTYEQGNGWIEQVDLLNDSLLVIAVRANDSGLERAANVQLKYVNNGTTYIDLTHKVIQSADDFTYTTMEELKALIPGAEGEARIVMPLRVLEAFVSSDAANTNMDVNPNTSFNTIDYTEAPKTAYVQNGTGSSGIRLKFNTAAANSLKRYSKVALSLDGLLLVKEANPTRYTIRGLSASNIVKSEAGTVANLPLKIKFINELIDSDVYTFVTLKNTNIAVPYGSYVNVNMGYVAIFNWNTAGATTPYVDAVPTSVVDEQGGSLKAIVNTAVSWSRSTLPTGSGTLAGIIVHHKLIKYGYGTGEIGRYSIRPVTQSDIKLQDAEKVKTLVEWRWMNMSNLSATGTYTQVNGAIVPAVGQGEMRPTVSGAAVSMGAHPIYHTDAASKVVPSSALQYSTKWWNSTANKGEGIVLKFATTGISGKVLTVNFTQGGGSGTAATLHVPAYWEVAYSLDGVTYTVLPGSTYGIRPLAGWGLNHEYTANGLNSYAFKLPNELFNKPNVYVKLQAKNNIGGANTATGAEDGRITDASANITVRWGAVSLKYIQ</sequence>
<dbReference type="Gene3D" id="2.60.40.10">
    <property type="entry name" value="Immunoglobulins"/>
    <property type="match status" value="1"/>
</dbReference>
<dbReference type="InterPro" id="IPR043744">
    <property type="entry name" value="DUF5689"/>
</dbReference>
<dbReference type="AlphaFoldDB" id="A0A1X7I6Y8"/>
<evidence type="ECO:0000313" key="4">
    <source>
        <dbReference type="EMBL" id="SMG10082.1"/>
    </source>
</evidence>
<feature type="domain" description="DUF5689" evidence="3">
    <location>
        <begin position="380"/>
        <end position="547"/>
    </location>
</feature>
<feature type="signal peptide" evidence="1">
    <location>
        <begin position="1"/>
        <end position="23"/>
    </location>
</feature>
<protein>
    <submittedName>
        <fullName evidence="4">Uncharacterized protein</fullName>
    </submittedName>
</protein>
<dbReference type="InterPro" id="IPR024361">
    <property type="entry name" value="BACON"/>
</dbReference>
<proteinExistence type="predicted"/>
<name>A0A1X7I6Y8_9SPHI</name>
<dbReference type="Pfam" id="PF18942">
    <property type="entry name" value="DUF5689"/>
    <property type="match status" value="1"/>
</dbReference>
<dbReference type="Proteomes" id="UP000192980">
    <property type="component" value="Unassembled WGS sequence"/>
</dbReference>
<keyword evidence="1" id="KW-0732">Signal</keyword>
<organism evidence="4 5">
    <name type="scientific">Sphingobacterium psychroaquaticum</name>
    <dbReference type="NCBI Taxonomy" id="561061"/>
    <lineage>
        <taxon>Bacteria</taxon>
        <taxon>Pseudomonadati</taxon>
        <taxon>Bacteroidota</taxon>
        <taxon>Sphingobacteriia</taxon>
        <taxon>Sphingobacteriales</taxon>
        <taxon>Sphingobacteriaceae</taxon>
        <taxon>Sphingobacterium</taxon>
    </lineage>
</organism>
<dbReference type="OrthoDB" id="723980at2"/>
<dbReference type="Pfam" id="PF13004">
    <property type="entry name" value="BACON"/>
    <property type="match status" value="1"/>
</dbReference>
<feature type="chain" id="PRO_5012214295" evidence="1">
    <location>
        <begin position="24"/>
        <end position="802"/>
    </location>
</feature>
<gene>
    <name evidence="4" type="ORF">SAMN05660862_0504</name>
</gene>
<evidence type="ECO:0000313" key="5">
    <source>
        <dbReference type="Proteomes" id="UP000192980"/>
    </source>
</evidence>
<dbReference type="InterPro" id="IPR013783">
    <property type="entry name" value="Ig-like_fold"/>
</dbReference>
<evidence type="ECO:0000256" key="1">
    <source>
        <dbReference type="SAM" id="SignalP"/>
    </source>
</evidence>